<evidence type="ECO:0000256" key="9">
    <source>
        <dbReference type="ARBA" id="ARBA00023224"/>
    </source>
</evidence>
<dbReference type="Pfam" id="PF02949">
    <property type="entry name" value="7tm_6"/>
    <property type="match status" value="1"/>
</dbReference>
<keyword evidence="3" id="KW-0716">Sensory transduction</keyword>
<keyword evidence="8 11" id="KW-0675">Receptor</keyword>
<comment type="caution">
    <text evidence="11">The sequence shown here is derived from an EMBL/GenBank/DDBJ whole genome shotgun (WGS) entry which is preliminary data.</text>
</comment>
<dbReference type="InterPro" id="IPR004117">
    <property type="entry name" value="7tm6_olfct_rcpt"/>
</dbReference>
<keyword evidence="6 10" id="KW-1133">Transmembrane helix</keyword>
<organism evidence="11 12">
    <name type="scientific">Popillia japonica</name>
    <name type="common">Japanese beetle</name>
    <dbReference type="NCBI Taxonomy" id="7064"/>
    <lineage>
        <taxon>Eukaryota</taxon>
        <taxon>Metazoa</taxon>
        <taxon>Ecdysozoa</taxon>
        <taxon>Arthropoda</taxon>
        <taxon>Hexapoda</taxon>
        <taxon>Insecta</taxon>
        <taxon>Pterygota</taxon>
        <taxon>Neoptera</taxon>
        <taxon>Endopterygota</taxon>
        <taxon>Coleoptera</taxon>
        <taxon>Polyphaga</taxon>
        <taxon>Scarabaeiformia</taxon>
        <taxon>Scarabaeidae</taxon>
        <taxon>Rutelinae</taxon>
        <taxon>Popillia</taxon>
    </lineage>
</organism>
<feature type="transmembrane region" description="Helical" evidence="10">
    <location>
        <begin position="37"/>
        <end position="56"/>
    </location>
</feature>
<gene>
    <name evidence="11" type="ORF">QE152_g6395</name>
</gene>
<evidence type="ECO:0000256" key="10">
    <source>
        <dbReference type="SAM" id="Phobius"/>
    </source>
</evidence>
<dbReference type="GO" id="GO:0007165">
    <property type="term" value="P:signal transduction"/>
    <property type="evidence" value="ECO:0007669"/>
    <property type="project" value="UniProtKB-KW"/>
</dbReference>
<keyword evidence="12" id="KW-1185">Reference proteome</keyword>
<comment type="subcellular location">
    <subcellularLocation>
        <location evidence="1">Cell membrane</location>
        <topology evidence="1">Multi-pass membrane protein</topology>
    </subcellularLocation>
</comment>
<evidence type="ECO:0000313" key="12">
    <source>
        <dbReference type="Proteomes" id="UP001458880"/>
    </source>
</evidence>
<accession>A0AAW1MIF4</accession>
<dbReference type="PANTHER" id="PTHR21137">
    <property type="entry name" value="ODORANT RECEPTOR"/>
    <property type="match status" value="1"/>
</dbReference>
<evidence type="ECO:0000256" key="8">
    <source>
        <dbReference type="ARBA" id="ARBA00023170"/>
    </source>
</evidence>
<evidence type="ECO:0000256" key="3">
    <source>
        <dbReference type="ARBA" id="ARBA00022606"/>
    </source>
</evidence>
<dbReference type="PANTHER" id="PTHR21137:SF35">
    <property type="entry name" value="ODORANT RECEPTOR 19A-RELATED"/>
    <property type="match status" value="1"/>
</dbReference>
<keyword evidence="4 10" id="KW-0812">Transmembrane</keyword>
<evidence type="ECO:0000256" key="1">
    <source>
        <dbReference type="ARBA" id="ARBA00004651"/>
    </source>
</evidence>
<reference evidence="11 12" key="1">
    <citation type="journal article" date="2024" name="BMC Genomics">
        <title>De novo assembly and annotation of Popillia japonica's genome with initial clues to its potential as an invasive pest.</title>
        <authorList>
            <person name="Cucini C."/>
            <person name="Boschi S."/>
            <person name="Funari R."/>
            <person name="Cardaioli E."/>
            <person name="Iannotti N."/>
            <person name="Marturano G."/>
            <person name="Paoli F."/>
            <person name="Bruttini M."/>
            <person name="Carapelli A."/>
            <person name="Frati F."/>
            <person name="Nardi F."/>
        </authorList>
    </citation>
    <scope>NUCLEOTIDE SEQUENCE [LARGE SCALE GENOMIC DNA]</scope>
    <source>
        <strain evidence="11">DMR45628</strain>
    </source>
</reference>
<name>A0AAW1MIF4_POPJA</name>
<dbReference type="Proteomes" id="UP001458880">
    <property type="component" value="Unassembled WGS sequence"/>
</dbReference>
<evidence type="ECO:0000313" key="11">
    <source>
        <dbReference type="EMBL" id="KAK9746068.1"/>
    </source>
</evidence>
<evidence type="ECO:0000256" key="4">
    <source>
        <dbReference type="ARBA" id="ARBA00022692"/>
    </source>
</evidence>
<dbReference type="AlphaFoldDB" id="A0AAW1MIF4"/>
<sequence>MQRVYSLTLLFHYFVTLLTGCSDLYELLIRKADVSYMIVMIISLMFIYVQFGYYAVPADIVASEISDLSNSIYMSEWYKNSVGVQKQVLFMMVRSQRRQYLMGAGMIEINIYAYGSVIEIIRAEKCSIALFFITDS</sequence>
<evidence type="ECO:0000256" key="7">
    <source>
        <dbReference type="ARBA" id="ARBA00023136"/>
    </source>
</evidence>
<dbReference type="EMBL" id="JASPKY010000042">
    <property type="protein sequence ID" value="KAK9746068.1"/>
    <property type="molecule type" value="Genomic_DNA"/>
</dbReference>
<dbReference type="GO" id="GO:0005549">
    <property type="term" value="F:odorant binding"/>
    <property type="evidence" value="ECO:0007669"/>
    <property type="project" value="InterPro"/>
</dbReference>
<keyword evidence="2" id="KW-1003">Cell membrane</keyword>
<keyword evidence="9" id="KW-0807">Transducer</keyword>
<evidence type="ECO:0000256" key="2">
    <source>
        <dbReference type="ARBA" id="ARBA00022475"/>
    </source>
</evidence>
<keyword evidence="5" id="KW-0552">Olfaction</keyword>
<evidence type="ECO:0000256" key="5">
    <source>
        <dbReference type="ARBA" id="ARBA00022725"/>
    </source>
</evidence>
<keyword evidence="7 10" id="KW-0472">Membrane</keyword>
<dbReference type="PROSITE" id="PS51257">
    <property type="entry name" value="PROKAR_LIPOPROTEIN"/>
    <property type="match status" value="1"/>
</dbReference>
<evidence type="ECO:0000256" key="6">
    <source>
        <dbReference type="ARBA" id="ARBA00022989"/>
    </source>
</evidence>
<proteinExistence type="predicted"/>
<feature type="transmembrane region" description="Helical" evidence="10">
    <location>
        <begin position="6"/>
        <end position="25"/>
    </location>
</feature>
<dbReference type="GO" id="GO:0004984">
    <property type="term" value="F:olfactory receptor activity"/>
    <property type="evidence" value="ECO:0007669"/>
    <property type="project" value="InterPro"/>
</dbReference>
<protein>
    <submittedName>
        <fullName evidence="11">7tm Odorant receptor</fullName>
    </submittedName>
</protein>
<dbReference type="GO" id="GO:0005886">
    <property type="term" value="C:plasma membrane"/>
    <property type="evidence" value="ECO:0007669"/>
    <property type="project" value="UniProtKB-SubCell"/>
</dbReference>